<dbReference type="SUPFAM" id="SSF57667">
    <property type="entry name" value="beta-beta-alpha zinc fingers"/>
    <property type="match status" value="1"/>
</dbReference>
<dbReference type="Gene3D" id="3.30.160.60">
    <property type="entry name" value="Classic Zinc Finger"/>
    <property type="match status" value="1"/>
</dbReference>
<reference evidence="4" key="1">
    <citation type="submission" date="2015-11" db="EMBL/GenBank/DDBJ databases">
        <title>De novo transcriptome assembly of four potential Pierce s Disease insect vectors from Arizona vineyards.</title>
        <authorList>
            <person name="Tassone E.E."/>
        </authorList>
    </citation>
    <scope>NUCLEOTIDE SEQUENCE</scope>
</reference>
<evidence type="ECO:0000259" key="3">
    <source>
        <dbReference type="PROSITE" id="PS50157"/>
    </source>
</evidence>
<proteinExistence type="predicted"/>
<keyword evidence="1" id="KW-0863">Zinc-finger</keyword>
<name>A0A1B6LGT4_9HEMI</name>
<sequence length="135" mass="15677">QEAVSAHRDSQGATEWSSTQCEVLLKEGGFEEKTSPNGKTRRTVEAFKAELDDNNEARYVCAACGRSYKHLFHLRAHNRECSKDPLFECPECSRKFYHARNLTRHLVNVHKLPQDPPRMRRSVKREKEETSEECK</sequence>
<dbReference type="PROSITE" id="PS50157">
    <property type="entry name" value="ZINC_FINGER_C2H2_2"/>
    <property type="match status" value="2"/>
</dbReference>
<evidence type="ECO:0000256" key="2">
    <source>
        <dbReference type="SAM" id="MobiDB-lite"/>
    </source>
</evidence>
<evidence type="ECO:0000313" key="4">
    <source>
        <dbReference type="EMBL" id="JAT22905.1"/>
    </source>
</evidence>
<dbReference type="EMBL" id="GEBQ01017072">
    <property type="protein sequence ID" value="JAT22905.1"/>
    <property type="molecule type" value="Transcribed_RNA"/>
</dbReference>
<feature type="domain" description="C2H2-type" evidence="3">
    <location>
        <begin position="87"/>
        <end position="115"/>
    </location>
</feature>
<dbReference type="GO" id="GO:0008270">
    <property type="term" value="F:zinc ion binding"/>
    <property type="evidence" value="ECO:0007669"/>
    <property type="project" value="UniProtKB-KW"/>
</dbReference>
<dbReference type="PROSITE" id="PS00028">
    <property type="entry name" value="ZINC_FINGER_C2H2_1"/>
    <property type="match status" value="1"/>
</dbReference>
<dbReference type="Pfam" id="PF00096">
    <property type="entry name" value="zf-C2H2"/>
    <property type="match status" value="2"/>
</dbReference>
<accession>A0A1B6LGT4</accession>
<evidence type="ECO:0000256" key="1">
    <source>
        <dbReference type="PROSITE-ProRule" id="PRU00042"/>
    </source>
</evidence>
<dbReference type="SMART" id="SM00355">
    <property type="entry name" value="ZnF_C2H2"/>
    <property type="match status" value="2"/>
</dbReference>
<keyword evidence="1" id="KW-0479">Metal-binding</keyword>
<organism evidence="4">
    <name type="scientific">Graphocephala atropunctata</name>
    <dbReference type="NCBI Taxonomy" id="36148"/>
    <lineage>
        <taxon>Eukaryota</taxon>
        <taxon>Metazoa</taxon>
        <taxon>Ecdysozoa</taxon>
        <taxon>Arthropoda</taxon>
        <taxon>Hexapoda</taxon>
        <taxon>Insecta</taxon>
        <taxon>Pterygota</taxon>
        <taxon>Neoptera</taxon>
        <taxon>Paraneoptera</taxon>
        <taxon>Hemiptera</taxon>
        <taxon>Auchenorrhyncha</taxon>
        <taxon>Membracoidea</taxon>
        <taxon>Cicadellidae</taxon>
        <taxon>Cicadellinae</taxon>
        <taxon>Cicadellini</taxon>
        <taxon>Graphocephala</taxon>
    </lineage>
</organism>
<dbReference type="InterPro" id="IPR013087">
    <property type="entry name" value="Znf_C2H2_type"/>
</dbReference>
<dbReference type="AlphaFoldDB" id="A0A1B6LGT4"/>
<dbReference type="InterPro" id="IPR036236">
    <property type="entry name" value="Znf_C2H2_sf"/>
</dbReference>
<protein>
    <recommendedName>
        <fullName evidence="3">C2H2-type domain-containing protein</fullName>
    </recommendedName>
</protein>
<keyword evidence="1" id="KW-0862">Zinc</keyword>
<feature type="domain" description="C2H2-type" evidence="3">
    <location>
        <begin position="59"/>
        <end position="79"/>
    </location>
</feature>
<feature type="region of interest" description="Disordered" evidence="2">
    <location>
        <begin position="113"/>
        <end position="135"/>
    </location>
</feature>
<feature type="compositionally biased region" description="Basic and acidic residues" evidence="2">
    <location>
        <begin position="125"/>
        <end position="135"/>
    </location>
</feature>
<feature type="non-terminal residue" evidence="4">
    <location>
        <position position="1"/>
    </location>
</feature>
<gene>
    <name evidence="4" type="ORF">g.2601</name>
</gene>